<evidence type="ECO:0000256" key="2">
    <source>
        <dbReference type="ARBA" id="ARBA00023002"/>
    </source>
</evidence>
<name>A0A6C0EIZ1_9ZZZZ</name>
<dbReference type="SUPFAM" id="SSF53720">
    <property type="entry name" value="ALDH-like"/>
    <property type="match status" value="1"/>
</dbReference>
<dbReference type="Gene3D" id="3.40.309.10">
    <property type="entry name" value="Aldehyde Dehydrogenase, Chain A, domain 2"/>
    <property type="match status" value="1"/>
</dbReference>
<protein>
    <recommendedName>
        <fullName evidence="3">Aldehyde dehydrogenase domain-containing protein</fullName>
    </recommendedName>
</protein>
<dbReference type="PANTHER" id="PTHR43570">
    <property type="entry name" value="ALDEHYDE DEHYDROGENASE"/>
    <property type="match status" value="1"/>
</dbReference>
<accession>A0A6C0EIZ1</accession>
<dbReference type="AlphaFoldDB" id="A0A6C0EIZ1"/>
<dbReference type="InterPro" id="IPR016163">
    <property type="entry name" value="Ald_DH_C"/>
</dbReference>
<dbReference type="GO" id="GO:0004029">
    <property type="term" value="F:aldehyde dehydrogenase (NAD+) activity"/>
    <property type="evidence" value="ECO:0007669"/>
    <property type="project" value="TreeGrafter"/>
</dbReference>
<evidence type="ECO:0000259" key="3">
    <source>
        <dbReference type="Pfam" id="PF00171"/>
    </source>
</evidence>
<dbReference type="InterPro" id="IPR029510">
    <property type="entry name" value="Ald_DH_CS_GLU"/>
</dbReference>
<keyword evidence="2" id="KW-0560">Oxidoreductase</keyword>
<comment type="similarity">
    <text evidence="1">Belongs to the aldehyde dehydrogenase family.</text>
</comment>
<evidence type="ECO:0000256" key="1">
    <source>
        <dbReference type="ARBA" id="ARBA00009986"/>
    </source>
</evidence>
<dbReference type="GO" id="GO:0006081">
    <property type="term" value="P:aldehyde metabolic process"/>
    <property type="evidence" value="ECO:0007669"/>
    <property type="project" value="InterPro"/>
</dbReference>
<dbReference type="PROSITE" id="PS00687">
    <property type="entry name" value="ALDEHYDE_DEHYDR_GLU"/>
    <property type="match status" value="1"/>
</dbReference>
<feature type="domain" description="Aldehyde dehydrogenase" evidence="3">
    <location>
        <begin position="6"/>
        <end position="421"/>
    </location>
</feature>
<evidence type="ECO:0000313" key="4">
    <source>
        <dbReference type="EMBL" id="QHT28997.1"/>
    </source>
</evidence>
<reference evidence="4" key="1">
    <citation type="journal article" date="2020" name="Nature">
        <title>Giant virus diversity and host interactions through global metagenomics.</title>
        <authorList>
            <person name="Schulz F."/>
            <person name="Roux S."/>
            <person name="Paez-Espino D."/>
            <person name="Jungbluth S."/>
            <person name="Walsh D.A."/>
            <person name="Denef V.J."/>
            <person name="McMahon K.D."/>
            <person name="Konstantinidis K.T."/>
            <person name="Eloe-Fadrosh E.A."/>
            <person name="Kyrpides N.C."/>
            <person name="Woyke T."/>
        </authorList>
    </citation>
    <scope>NUCLEOTIDE SEQUENCE</scope>
    <source>
        <strain evidence="4">GVMAG-M-3300001351-8</strain>
    </source>
</reference>
<dbReference type="PIRSF" id="PIRSF036492">
    <property type="entry name" value="ALDH"/>
    <property type="match status" value="1"/>
</dbReference>
<dbReference type="InterPro" id="IPR016161">
    <property type="entry name" value="Ald_DH/histidinol_DH"/>
</dbReference>
<dbReference type="Pfam" id="PF00171">
    <property type="entry name" value="Aldedh"/>
    <property type="match status" value="1"/>
</dbReference>
<proteinExistence type="inferred from homology"/>
<sequence>MTHNIVSIAERKTNLQLLNKLLNTEKEAISNALFQDLHKPTFESLYLEIKQVQHDIQYHLDNLENWTSQQIFINPLRYLTLTLTGYGKTYVESKPRGKSLIIGAWNYPINLSLQPLVGSISAGNETLVVFPALDYTPKTSTLMIALFNKYFKNNKYISAKIGGKENIAKILQTKWDFIFYTGSSKVGKIIYEEAAKQLTPVVLELGGKSPCIIDKQSNINLLIKRILWGKLTNCGQTCISPDYFLVDEKFGDEFVKILINTVKDFYGKDIKKSPDYARIINTQAFKRLTTIIENDKRFIEYGGKSDFNQLFVEPTIINFKHNKEAFLNSFSMQDEIFGPIIPIFYFKDILETKAVINKYPEPLVAYLFTSKWKELDDIKSGSIVVNDTLIQMSSPLPFGGIGNSGIGKYHGKHSFDIFSYQRSKLIRYKWGEIPARFPPYNVRWKQFIIKISQTIFSLKHFEKIYRLGKKILFMYIVYVLIAYHLK</sequence>
<dbReference type="Gene3D" id="3.40.605.10">
    <property type="entry name" value="Aldehyde Dehydrogenase, Chain A, domain 1"/>
    <property type="match status" value="1"/>
</dbReference>
<dbReference type="PANTHER" id="PTHR43570:SF16">
    <property type="entry name" value="ALDEHYDE DEHYDROGENASE TYPE III, ISOFORM Q"/>
    <property type="match status" value="1"/>
</dbReference>
<dbReference type="InterPro" id="IPR012394">
    <property type="entry name" value="Aldehyde_DH_NAD(P)"/>
</dbReference>
<dbReference type="GO" id="GO:0005737">
    <property type="term" value="C:cytoplasm"/>
    <property type="evidence" value="ECO:0007669"/>
    <property type="project" value="TreeGrafter"/>
</dbReference>
<organism evidence="4">
    <name type="scientific">viral metagenome</name>
    <dbReference type="NCBI Taxonomy" id="1070528"/>
    <lineage>
        <taxon>unclassified sequences</taxon>
        <taxon>metagenomes</taxon>
        <taxon>organismal metagenomes</taxon>
    </lineage>
</organism>
<dbReference type="InterPro" id="IPR015590">
    <property type="entry name" value="Aldehyde_DH_dom"/>
</dbReference>
<dbReference type="EMBL" id="MN738867">
    <property type="protein sequence ID" value="QHT28997.1"/>
    <property type="molecule type" value="Genomic_DNA"/>
</dbReference>
<dbReference type="InterPro" id="IPR016162">
    <property type="entry name" value="Ald_DH_N"/>
</dbReference>